<protein>
    <submittedName>
        <fullName evidence="1">Uncharacterized protein</fullName>
    </submittedName>
</protein>
<sequence>MGWLVCNGLIGTVVGIDYTCKDQGVLKARSNYACYNKGK</sequence>
<accession>A0A0A9BM98</accession>
<evidence type="ECO:0000313" key="1">
    <source>
        <dbReference type="EMBL" id="JAD63288.1"/>
    </source>
</evidence>
<organism evidence="1">
    <name type="scientific">Arundo donax</name>
    <name type="common">Giant reed</name>
    <name type="synonym">Donax arundinaceus</name>
    <dbReference type="NCBI Taxonomy" id="35708"/>
    <lineage>
        <taxon>Eukaryota</taxon>
        <taxon>Viridiplantae</taxon>
        <taxon>Streptophyta</taxon>
        <taxon>Embryophyta</taxon>
        <taxon>Tracheophyta</taxon>
        <taxon>Spermatophyta</taxon>
        <taxon>Magnoliopsida</taxon>
        <taxon>Liliopsida</taxon>
        <taxon>Poales</taxon>
        <taxon>Poaceae</taxon>
        <taxon>PACMAD clade</taxon>
        <taxon>Arundinoideae</taxon>
        <taxon>Arundineae</taxon>
        <taxon>Arundo</taxon>
    </lineage>
</organism>
<dbReference type="AlphaFoldDB" id="A0A0A9BM98"/>
<proteinExistence type="predicted"/>
<name>A0A0A9BM98_ARUDO</name>
<reference evidence="1" key="1">
    <citation type="submission" date="2014-09" db="EMBL/GenBank/DDBJ databases">
        <authorList>
            <person name="Magalhaes I.L.F."/>
            <person name="Oliveira U."/>
            <person name="Santos F.R."/>
            <person name="Vidigal T.H.D.A."/>
            <person name="Brescovit A.D."/>
            <person name="Santos A.J."/>
        </authorList>
    </citation>
    <scope>NUCLEOTIDE SEQUENCE</scope>
    <source>
        <tissue evidence="1">Shoot tissue taken approximately 20 cm above the soil surface</tissue>
    </source>
</reference>
<dbReference type="EMBL" id="GBRH01234607">
    <property type="protein sequence ID" value="JAD63288.1"/>
    <property type="molecule type" value="Transcribed_RNA"/>
</dbReference>
<reference evidence="1" key="2">
    <citation type="journal article" date="2015" name="Data Brief">
        <title>Shoot transcriptome of the giant reed, Arundo donax.</title>
        <authorList>
            <person name="Barrero R.A."/>
            <person name="Guerrero F.D."/>
            <person name="Moolhuijzen P."/>
            <person name="Goolsby J.A."/>
            <person name="Tidwell J."/>
            <person name="Bellgard S.E."/>
            <person name="Bellgard M.I."/>
        </authorList>
    </citation>
    <scope>NUCLEOTIDE SEQUENCE</scope>
    <source>
        <tissue evidence="1">Shoot tissue taken approximately 20 cm above the soil surface</tissue>
    </source>
</reference>